<dbReference type="EMBL" id="JARJLG010000019">
    <property type="protein sequence ID" value="KAJ7772716.1"/>
    <property type="molecule type" value="Genomic_DNA"/>
</dbReference>
<proteinExistence type="predicted"/>
<protein>
    <recommendedName>
        <fullName evidence="6">Alcohol dehydrogenase-like C-terminal domain-containing protein</fullName>
    </recommendedName>
</protein>
<evidence type="ECO:0000256" key="1">
    <source>
        <dbReference type="ARBA" id="ARBA00022723"/>
    </source>
</evidence>
<dbReference type="AlphaFoldDB" id="A0AAD7JZR8"/>
<keyword evidence="2" id="KW-0862">Zinc</keyword>
<reference evidence="4" key="1">
    <citation type="submission" date="2023-03" db="EMBL/GenBank/DDBJ databases">
        <title>Massive genome expansion in bonnet fungi (Mycena s.s.) driven by repeated elements and novel gene families across ecological guilds.</title>
        <authorList>
            <consortium name="Lawrence Berkeley National Laboratory"/>
            <person name="Harder C.B."/>
            <person name="Miyauchi S."/>
            <person name="Viragh M."/>
            <person name="Kuo A."/>
            <person name="Thoen E."/>
            <person name="Andreopoulos B."/>
            <person name="Lu D."/>
            <person name="Skrede I."/>
            <person name="Drula E."/>
            <person name="Henrissat B."/>
            <person name="Morin E."/>
            <person name="Kohler A."/>
            <person name="Barry K."/>
            <person name="LaButti K."/>
            <person name="Morin E."/>
            <person name="Salamov A."/>
            <person name="Lipzen A."/>
            <person name="Mereny Z."/>
            <person name="Hegedus B."/>
            <person name="Baldrian P."/>
            <person name="Stursova M."/>
            <person name="Weitz H."/>
            <person name="Taylor A."/>
            <person name="Grigoriev I.V."/>
            <person name="Nagy L.G."/>
            <person name="Martin F."/>
            <person name="Kauserud H."/>
        </authorList>
    </citation>
    <scope>NUCLEOTIDE SEQUENCE</scope>
    <source>
        <strain evidence="4">CBHHK188m</strain>
    </source>
</reference>
<accession>A0AAD7JZR8</accession>
<dbReference type="GO" id="GO:0016616">
    <property type="term" value="F:oxidoreductase activity, acting on the CH-OH group of donors, NAD or NADP as acceptor"/>
    <property type="evidence" value="ECO:0007669"/>
    <property type="project" value="InterPro"/>
</dbReference>
<name>A0AAD7JZR8_9AGAR</name>
<keyword evidence="5" id="KW-1185">Reference proteome</keyword>
<dbReference type="Gene3D" id="3.90.180.10">
    <property type="entry name" value="Medium-chain alcohol dehydrogenases, catalytic domain"/>
    <property type="match status" value="1"/>
</dbReference>
<gene>
    <name evidence="4" type="ORF">DFH07DRAFT_953174</name>
</gene>
<dbReference type="GO" id="GO:0046872">
    <property type="term" value="F:metal ion binding"/>
    <property type="evidence" value="ECO:0007669"/>
    <property type="project" value="UniProtKB-KW"/>
</dbReference>
<dbReference type="InterPro" id="IPR036291">
    <property type="entry name" value="NAD(P)-bd_dom_sf"/>
</dbReference>
<dbReference type="PANTHER" id="PTHR42683">
    <property type="entry name" value="ALDEHYDE REDUCTASE"/>
    <property type="match status" value="1"/>
</dbReference>
<evidence type="ECO:0000313" key="4">
    <source>
        <dbReference type="EMBL" id="KAJ7772716.1"/>
    </source>
</evidence>
<dbReference type="Gene3D" id="3.40.50.720">
    <property type="entry name" value="NAD(P)-binding Rossmann-like Domain"/>
    <property type="match status" value="1"/>
</dbReference>
<evidence type="ECO:0000313" key="5">
    <source>
        <dbReference type="Proteomes" id="UP001215280"/>
    </source>
</evidence>
<evidence type="ECO:0000256" key="3">
    <source>
        <dbReference type="ARBA" id="ARBA00023002"/>
    </source>
</evidence>
<keyword evidence="1" id="KW-0479">Metal-binding</keyword>
<evidence type="ECO:0000256" key="2">
    <source>
        <dbReference type="ARBA" id="ARBA00022833"/>
    </source>
</evidence>
<organism evidence="4 5">
    <name type="scientific">Mycena maculata</name>
    <dbReference type="NCBI Taxonomy" id="230809"/>
    <lineage>
        <taxon>Eukaryota</taxon>
        <taxon>Fungi</taxon>
        <taxon>Dikarya</taxon>
        <taxon>Basidiomycota</taxon>
        <taxon>Agaricomycotina</taxon>
        <taxon>Agaricomycetes</taxon>
        <taxon>Agaricomycetidae</taxon>
        <taxon>Agaricales</taxon>
        <taxon>Marasmiineae</taxon>
        <taxon>Mycenaceae</taxon>
        <taxon>Mycena</taxon>
    </lineage>
</organism>
<keyword evidence="3" id="KW-0560">Oxidoreductase</keyword>
<dbReference type="Proteomes" id="UP001215280">
    <property type="component" value="Unassembled WGS sequence"/>
</dbReference>
<comment type="caution">
    <text evidence="4">The sequence shown here is derived from an EMBL/GenBank/DDBJ whole genome shotgun (WGS) entry which is preliminary data.</text>
</comment>
<dbReference type="InterPro" id="IPR047109">
    <property type="entry name" value="CAD-like"/>
</dbReference>
<sequence>MAILFLAKMGANVVVFSSSGSKREEAMQLGASQFYVTKDVAEFKIGAPLTHLIVTTSFLPDWRPRVPPIHICLFLSAIKPQGTIFPLTVSHTNLVLPVVLRMLEFTAHNHIEPVIERLPMAKSGVEEGMARLSNGQVRYGVVLVA</sequence>
<dbReference type="SUPFAM" id="SSF51735">
    <property type="entry name" value="NAD(P)-binding Rossmann-fold domains"/>
    <property type="match status" value="1"/>
</dbReference>
<evidence type="ECO:0008006" key="6">
    <source>
        <dbReference type="Google" id="ProtNLM"/>
    </source>
</evidence>